<accession>A0ABQ7H2T9</accession>
<comment type="caution">
    <text evidence="2">The sequence shown here is derived from an EMBL/GenBank/DDBJ whole genome shotgun (WGS) entry which is preliminary data.</text>
</comment>
<feature type="region of interest" description="Disordered" evidence="1">
    <location>
        <begin position="33"/>
        <end position="76"/>
    </location>
</feature>
<evidence type="ECO:0000256" key="1">
    <source>
        <dbReference type="SAM" id="MobiDB-lite"/>
    </source>
</evidence>
<evidence type="ECO:0000313" key="2">
    <source>
        <dbReference type="EMBL" id="KAF5841169.1"/>
    </source>
</evidence>
<keyword evidence="3" id="KW-1185">Reference proteome</keyword>
<reference evidence="2" key="1">
    <citation type="submission" date="2017-08" db="EMBL/GenBank/DDBJ databases">
        <authorList>
            <person name="Polle J.E."/>
            <person name="Barry K."/>
            <person name="Cushman J."/>
            <person name="Schmutz J."/>
            <person name="Tran D."/>
            <person name="Hathwaick L.T."/>
            <person name="Yim W.C."/>
            <person name="Jenkins J."/>
            <person name="Mckie-Krisberg Z.M."/>
            <person name="Prochnik S."/>
            <person name="Lindquist E."/>
            <person name="Dockter R.B."/>
            <person name="Adam C."/>
            <person name="Molina H."/>
            <person name="Bunkerborg J."/>
            <person name="Jin E."/>
            <person name="Buchheim M."/>
            <person name="Magnuson J."/>
        </authorList>
    </citation>
    <scope>NUCLEOTIDE SEQUENCE</scope>
    <source>
        <strain evidence="2">CCAP 19/18</strain>
    </source>
</reference>
<feature type="compositionally biased region" description="Low complexity" evidence="1">
    <location>
        <begin position="67"/>
        <end position="76"/>
    </location>
</feature>
<gene>
    <name evidence="2" type="ORF">DUNSADRAFT_14172</name>
</gene>
<proteinExistence type="predicted"/>
<sequence>MPMCWAQMGGVLGACGTDSPSGAPWTVCCASTRRRPVPSAPPSPTLATRPPQQSRWPCPTQAPHPTSKPSSRAASSSPFLVAPAALLAPTCGIVSQGTEMRTPRALGTDPTHSSAMKLCGPFPARKPWKPTCAHVSWRWWCLMMRVGRTPCSPSWVWRMCP</sequence>
<protein>
    <submittedName>
        <fullName evidence="2">Uncharacterized protein</fullName>
    </submittedName>
</protein>
<dbReference type="EMBL" id="MU069493">
    <property type="protein sequence ID" value="KAF5841169.1"/>
    <property type="molecule type" value="Genomic_DNA"/>
</dbReference>
<name>A0ABQ7H2T9_DUNSA</name>
<dbReference type="Proteomes" id="UP000815325">
    <property type="component" value="Unassembled WGS sequence"/>
</dbReference>
<organism evidence="2 3">
    <name type="scientific">Dunaliella salina</name>
    <name type="common">Green alga</name>
    <name type="synonym">Protococcus salinus</name>
    <dbReference type="NCBI Taxonomy" id="3046"/>
    <lineage>
        <taxon>Eukaryota</taxon>
        <taxon>Viridiplantae</taxon>
        <taxon>Chlorophyta</taxon>
        <taxon>core chlorophytes</taxon>
        <taxon>Chlorophyceae</taxon>
        <taxon>CS clade</taxon>
        <taxon>Chlamydomonadales</taxon>
        <taxon>Dunaliellaceae</taxon>
        <taxon>Dunaliella</taxon>
    </lineage>
</organism>
<evidence type="ECO:0000313" key="3">
    <source>
        <dbReference type="Proteomes" id="UP000815325"/>
    </source>
</evidence>